<organism evidence="2 3">
    <name type="scientific">Seminavis robusta</name>
    <dbReference type="NCBI Taxonomy" id="568900"/>
    <lineage>
        <taxon>Eukaryota</taxon>
        <taxon>Sar</taxon>
        <taxon>Stramenopiles</taxon>
        <taxon>Ochrophyta</taxon>
        <taxon>Bacillariophyta</taxon>
        <taxon>Bacillariophyceae</taxon>
        <taxon>Bacillariophycidae</taxon>
        <taxon>Naviculales</taxon>
        <taxon>Naviculaceae</taxon>
        <taxon>Seminavis</taxon>
    </lineage>
</organism>
<name>A0A9N8ERQ4_9STRA</name>
<feature type="compositionally biased region" description="Polar residues" evidence="1">
    <location>
        <begin position="190"/>
        <end position="200"/>
    </location>
</feature>
<gene>
    <name evidence="2" type="ORF">SEMRO_1516_G279120.1</name>
</gene>
<keyword evidence="3" id="KW-1185">Reference proteome</keyword>
<feature type="region of interest" description="Disordered" evidence="1">
    <location>
        <begin position="67"/>
        <end position="152"/>
    </location>
</feature>
<evidence type="ECO:0000313" key="2">
    <source>
        <dbReference type="EMBL" id="CAB9524281.1"/>
    </source>
</evidence>
<evidence type="ECO:0000256" key="1">
    <source>
        <dbReference type="SAM" id="MobiDB-lite"/>
    </source>
</evidence>
<dbReference type="EMBL" id="CAICTM010001514">
    <property type="protein sequence ID" value="CAB9524281.1"/>
    <property type="molecule type" value="Genomic_DNA"/>
</dbReference>
<accession>A0A9N8ERQ4</accession>
<reference evidence="2" key="1">
    <citation type="submission" date="2020-06" db="EMBL/GenBank/DDBJ databases">
        <authorList>
            <consortium name="Plant Systems Biology data submission"/>
        </authorList>
    </citation>
    <scope>NUCLEOTIDE SEQUENCE</scope>
    <source>
        <strain evidence="2">D6</strain>
    </source>
</reference>
<feature type="compositionally biased region" description="Basic and acidic residues" evidence="1">
    <location>
        <begin position="74"/>
        <end position="87"/>
    </location>
</feature>
<proteinExistence type="predicted"/>
<dbReference type="Proteomes" id="UP001153069">
    <property type="component" value="Unassembled WGS sequence"/>
</dbReference>
<comment type="caution">
    <text evidence="2">The sequence shown here is derived from an EMBL/GenBank/DDBJ whole genome shotgun (WGS) entry which is preliminary data.</text>
</comment>
<sequence>MEEASTTTTTTAKKTVIFATPESESFWFDGVTEEERDDVWFRRTDYVEFVEAELRRRELLTEIEEGNNKKHARRSSDTSKGESEMKHTFTRRMVSRTFSAGPTVRRRRRLPRRERNELDISNHSSSHVKKRQLARTPRNAASDDTNEQEPVNATTVKAMAASVGKIRSSISGDAVPVAEKEQLESAAAKPTQSTAASNSPVAAILDRDLTPPPLEIIEPAPAIGTTSPPKALTV</sequence>
<evidence type="ECO:0000313" key="3">
    <source>
        <dbReference type="Proteomes" id="UP001153069"/>
    </source>
</evidence>
<feature type="region of interest" description="Disordered" evidence="1">
    <location>
        <begin position="180"/>
        <end position="234"/>
    </location>
</feature>
<protein>
    <submittedName>
        <fullName evidence="2">Uncharacterized protein</fullName>
    </submittedName>
</protein>
<dbReference type="AlphaFoldDB" id="A0A9N8ERQ4"/>